<dbReference type="PANTHER" id="PTHR30026:SF20">
    <property type="entry name" value="OUTER MEMBRANE PROTEIN TOLC"/>
    <property type="match status" value="1"/>
</dbReference>
<accession>A0ABT2G6A0</accession>
<evidence type="ECO:0000256" key="2">
    <source>
        <dbReference type="ARBA" id="ARBA00007613"/>
    </source>
</evidence>
<keyword evidence="5" id="KW-0812">Transmembrane</keyword>
<gene>
    <name evidence="9" type="ORF">NY014_03800</name>
</gene>
<proteinExistence type="inferred from homology"/>
<keyword evidence="7" id="KW-0998">Cell outer membrane</keyword>
<dbReference type="PANTHER" id="PTHR30026">
    <property type="entry name" value="OUTER MEMBRANE PROTEIN TOLC"/>
    <property type="match status" value="1"/>
</dbReference>
<dbReference type="Proteomes" id="UP001206788">
    <property type="component" value="Unassembled WGS sequence"/>
</dbReference>
<comment type="caution">
    <text evidence="9">The sequence shown here is derived from an EMBL/GenBank/DDBJ whole genome shotgun (WGS) entry which is preliminary data.</text>
</comment>
<evidence type="ECO:0000256" key="5">
    <source>
        <dbReference type="ARBA" id="ARBA00022692"/>
    </source>
</evidence>
<dbReference type="Gene3D" id="1.20.1600.10">
    <property type="entry name" value="Outer membrane efflux proteins (OEP)"/>
    <property type="match status" value="1"/>
</dbReference>
<keyword evidence="8" id="KW-0175">Coiled coil</keyword>
<keyword evidence="6" id="KW-0472">Membrane</keyword>
<evidence type="ECO:0000256" key="3">
    <source>
        <dbReference type="ARBA" id="ARBA00022448"/>
    </source>
</evidence>
<dbReference type="SUPFAM" id="SSF56954">
    <property type="entry name" value="Outer membrane efflux proteins (OEP)"/>
    <property type="match status" value="1"/>
</dbReference>
<keyword evidence="4" id="KW-1134">Transmembrane beta strand</keyword>
<keyword evidence="3" id="KW-0813">Transport</keyword>
<organism evidence="9 10">
    <name type="scientific">Algoriphagus limi</name>
    <dbReference type="NCBI Taxonomy" id="2975273"/>
    <lineage>
        <taxon>Bacteria</taxon>
        <taxon>Pseudomonadati</taxon>
        <taxon>Bacteroidota</taxon>
        <taxon>Cytophagia</taxon>
        <taxon>Cytophagales</taxon>
        <taxon>Cyclobacteriaceae</taxon>
        <taxon>Algoriphagus</taxon>
    </lineage>
</organism>
<evidence type="ECO:0000256" key="1">
    <source>
        <dbReference type="ARBA" id="ARBA00004442"/>
    </source>
</evidence>
<dbReference type="RefSeq" id="WP_259413202.1">
    <property type="nucleotide sequence ID" value="NZ_JANWGH010000001.1"/>
</dbReference>
<dbReference type="InterPro" id="IPR003423">
    <property type="entry name" value="OMP_efflux"/>
</dbReference>
<evidence type="ECO:0000313" key="9">
    <source>
        <dbReference type="EMBL" id="MCS5489535.1"/>
    </source>
</evidence>
<reference evidence="9 10" key="1">
    <citation type="submission" date="2022-08" db="EMBL/GenBank/DDBJ databases">
        <title>Algoriphagus sp. CAU 1643 isolated from mud.</title>
        <authorList>
            <person name="Kim W."/>
        </authorList>
    </citation>
    <scope>NUCLEOTIDE SEQUENCE [LARGE SCALE GENOMIC DNA]</scope>
    <source>
        <strain evidence="9 10">CAU 1643</strain>
    </source>
</reference>
<dbReference type="Pfam" id="PF02321">
    <property type="entry name" value="OEP"/>
    <property type="match status" value="2"/>
</dbReference>
<dbReference type="InterPro" id="IPR051906">
    <property type="entry name" value="TolC-like"/>
</dbReference>
<protein>
    <submittedName>
        <fullName evidence="9">TolC family protein</fullName>
    </submittedName>
</protein>
<dbReference type="EMBL" id="JANWGH010000001">
    <property type="protein sequence ID" value="MCS5489535.1"/>
    <property type="molecule type" value="Genomic_DNA"/>
</dbReference>
<comment type="similarity">
    <text evidence="2">Belongs to the outer membrane factor (OMF) (TC 1.B.17) family.</text>
</comment>
<evidence type="ECO:0000256" key="7">
    <source>
        <dbReference type="ARBA" id="ARBA00023237"/>
    </source>
</evidence>
<evidence type="ECO:0000256" key="4">
    <source>
        <dbReference type="ARBA" id="ARBA00022452"/>
    </source>
</evidence>
<feature type="coiled-coil region" evidence="8">
    <location>
        <begin position="359"/>
        <end position="416"/>
    </location>
</feature>
<keyword evidence="10" id="KW-1185">Reference proteome</keyword>
<comment type="subcellular location">
    <subcellularLocation>
        <location evidence="1">Cell outer membrane</location>
    </subcellularLocation>
</comment>
<evidence type="ECO:0000256" key="8">
    <source>
        <dbReference type="SAM" id="Coils"/>
    </source>
</evidence>
<evidence type="ECO:0000313" key="10">
    <source>
        <dbReference type="Proteomes" id="UP001206788"/>
    </source>
</evidence>
<name>A0ABT2G6A0_9BACT</name>
<evidence type="ECO:0000256" key="6">
    <source>
        <dbReference type="ARBA" id="ARBA00023136"/>
    </source>
</evidence>
<sequence length="464" mass="53617">MRKYILLVLLFFSFHWAFGQELVQDTLRFQDFLDWVRVFHPVSRQADITLEMGAMEVRTARGGFDPLIYGNLDQKTYKSTDYYDRREAGVTIPTMAGIELLGTFEQNTGQFLDPENIVPSGGLFSAGASVNIGQGLILDERRAALRQAKIYQQSTEAERLTLLNELYLKGAETYWKWSESYSNMKAFEEAVRLTRIRYDAVKRSFEQGDVAAIDTVEAYTQLLSRQYRLQGLQNQYFVQTQMLSAFLWNEEEEPMILQEQVIPQPLSSQDNFAINNEELRTLVVNHPQLRMADFELESLDVERRLKSQSLLPVVKLKYNFLVESLDGFDQAPFFENNYKFGVSVYTPILWRKARGSVGLAKAKIDFKQNSRDLKELELRNKLEAEINSWNTYNMQVQTVRENVNNLERLLSAEMRKFEMGESSLFLVNAREVSVFDARITLNGLEAKRKIAFAKVRYASGIGFE</sequence>